<dbReference type="AlphaFoldDB" id="A0A2G8S1J3"/>
<dbReference type="Proteomes" id="UP000230002">
    <property type="component" value="Unassembled WGS sequence"/>
</dbReference>
<organism evidence="2 3">
    <name type="scientific">Ganoderma sinense ZZ0214-1</name>
    <dbReference type="NCBI Taxonomy" id="1077348"/>
    <lineage>
        <taxon>Eukaryota</taxon>
        <taxon>Fungi</taxon>
        <taxon>Dikarya</taxon>
        <taxon>Basidiomycota</taxon>
        <taxon>Agaricomycotina</taxon>
        <taxon>Agaricomycetes</taxon>
        <taxon>Polyporales</taxon>
        <taxon>Polyporaceae</taxon>
        <taxon>Ganoderma</taxon>
    </lineage>
</organism>
<reference evidence="2 3" key="1">
    <citation type="journal article" date="2015" name="Sci. Rep.">
        <title>Chromosome-level genome map provides insights into diverse defense mechanisms in the medicinal fungus Ganoderma sinense.</title>
        <authorList>
            <person name="Zhu Y."/>
            <person name="Xu J."/>
            <person name="Sun C."/>
            <person name="Zhou S."/>
            <person name="Xu H."/>
            <person name="Nelson D.R."/>
            <person name="Qian J."/>
            <person name="Song J."/>
            <person name="Luo H."/>
            <person name="Xiang L."/>
            <person name="Li Y."/>
            <person name="Xu Z."/>
            <person name="Ji A."/>
            <person name="Wang L."/>
            <person name="Lu S."/>
            <person name="Hayward A."/>
            <person name="Sun W."/>
            <person name="Li X."/>
            <person name="Schwartz D.C."/>
            <person name="Wang Y."/>
            <person name="Chen S."/>
        </authorList>
    </citation>
    <scope>NUCLEOTIDE SEQUENCE [LARGE SCALE GENOMIC DNA]</scope>
    <source>
        <strain evidence="2 3">ZZ0214-1</strain>
    </source>
</reference>
<evidence type="ECO:0000256" key="1">
    <source>
        <dbReference type="SAM" id="MobiDB-lite"/>
    </source>
</evidence>
<evidence type="ECO:0000313" key="2">
    <source>
        <dbReference type="EMBL" id="PIL27607.1"/>
    </source>
</evidence>
<feature type="compositionally biased region" description="Polar residues" evidence="1">
    <location>
        <begin position="127"/>
        <end position="156"/>
    </location>
</feature>
<sequence>MPVDAPLPVTVQRSATALPRPPSSNKLSNWEPDTQIGLPATPGSASVSSASPAMTVSPAMARHSSSDPSAPPTYANRSTPVHGSSSDVETTGPSSSLPSSSPPPIYTSRPVPSSPVLMPPPPVPPQASLSRSTQPSQATPKSTPRTGSSATLVTAQPTPPSCTPQPDLRSEVAAALRDSDGLYALSREELEKLVATVIREEGFAELVSVPYLFQIAQPFLGR</sequence>
<feature type="compositionally biased region" description="Polar residues" evidence="1">
    <location>
        <begin position="75"/>
        <end position="92"/>
    </location>
</feature>
<dbReference type="PRINTS" id="PR01217">
    <property type="entry name" value="PRICHEXTENSN"/>
</dbReference>
<keyword evidence="3" id="KW-1185">Reference proteome</keyword>
<name>A0A2G8S1J3_9APHY</name>
<accession>A0A2G8S1J3</accession>
<dbReference type="EMBL" id="AYKW01000034">
    <property type="protein sequence ID" value="PIL27607.1"/>
    <property type="molecule type" value="Genomic_DNA"/>
</dbReference>
<feature type="region of interest" description="Disordered" evidence="1">
    <location>
        <begin position="1"/>
        <end position="167"/>
    </location>
</feature>
<feature type="compositionally biased region" description="Low complexity" evidence="1">
    <location>
        <begin position="39"/>
        <end position="61"/>
    </location>
</feature>
<gene>
    <name evidence="2" type="ORF">GSI_10759</name>
</gene>
<comment type="caution">
    <text evidence="2">The sequence shown here is derived from an EMBL/GenBank/DDBJ whole genome shotgun (WGS) entry which is preliminary data.</text>
</comment>
<proteinExistence type="predicted"/>
<feature type="compositionally biased region" description="Polar residues" evidence="1">
    <location>
        <begin position="23"/>
        <end position="32"/>
    </location>
</feature>
<dbReference type="OrthoDB" id="3364736at2759"/>
<protein>
    <submittedName>
        <fullName evidence="2">Uncharacterized protein</fullName>
    </submittedName>
</protein>
<evidence type="ECO:0000313" key="3">
    <source>
        <dbReference type="Proteomes" id="UP000230002"/>
    </source>
</evidence>